<keyword evidence="4" id="KW-0653">Protein transport</keyword>
<gene>
    <name evidence="9" type="ORF">CVT24_004935</name>
</gene>
<dbReference type="GO" id="GO:0032456">
    <property type="term" value="P:endocytic recycling"/>
    <property type="evidence" value="ECO:0007669"/>
    <property type="project" value="TreeGrafter"/>
</dbReference>
<dbReference type="Pfam" id="PF20655">
    <property type="entry name" value="Vps52_C"/>
    <property type="match status" value="2"/>
</dbReference>
<feature type="region of interest" description="Disordered" evidence="6">
    <location>
        <begin position="1"/>
        <end position="50"/>
    </location>
</feature>
<dbReference type="STRING" id="181874.A0A409VD45"/>
<feature type="domain" description="Vps52 C-terminal" evidence="8">
    <location>
        <begin position="269"/>
        <end position="323"/>
    </location>
</feature>
<sequence length="603" mass="66762">MSSDGVSSGRSSPASPGSPRSSLDDDDANNNTPNTLNTTKSNAPRPQSVPNVDHIQVNTFYNLESFLSTFQKDLAAVAGQISELQDRSKDIDNRLKSRKKIEKPLSSLLSEVVVSPSLARTILDTNVGEPWLDAIAEFESKLTTAKARARVKAARDLGEVLEGLRIVAATKLRAFFIALFQPMRASVTTNMQVIQTSVLLKYHPLFAFLQRQAPPVAAELQRAYAGAARLYYETGFRRYARSLGVIKSRTSEKFETIASIHTDGNINLDRLQHFRIDGPASVTLSYMADDKAHRECVEALFRSLMLVFMDNATAEYTFISSFFPNPASLPAPEPRAQVPTTATLLSPDGGGFGDMQTPSASDFGTPRPLSSTTPGLGGFMSFVAKSKEEQALVDNLWKQVMDPVMEYCQAFVKTILEPLPLSISLLTMIRLAEDVVAEIQKRHGPPAEAFVFALSLQMWPVFQKGMTEHIESVKKLAEGASTGYFSRSATTTDHVVENICKQYVMFFNSFVFLTESEADNMIFSNLLRLRQELSKLIDKHASQGNDTLAKVKSQNRFYSVILQGLSKGTHHTAHLKLQQEIAHWAFLEEETKRKMMSAGSRGR</sequence>
<evidence type="ECO:0000313" key="10">
    <source>
        <dbReference type="Proteomes" id="UP000284842"/>
    </source>
</evidence>
<dbReference type="GO" id="GO:0000938">
    <property type="term" value="C:GARP complex"/>
    <property type="evidence" value="ECO:0007669"/>
    <property type="project" value="TreeGrafter"/>
</dbReference>
<feature type="domain" description="Vps52 C-terminal" evidence="8">
    <location>
        <begin position="394"/>
        <end position="572"/>
    </location>
</feature>
<comment type="similarity">
    <text evidence="2">Belongs to the VPS52 family.</text>
</comment>
<dbReference type="GO" id="GO:0019905">
    <property type="term" value="F:syntaxin binding"/>
    <property type="evidence" value="ECO:0007669"/>
    <property type="project" value="TreeGrafter"/>
</dbReference>
<dbReference type="EMBL" id="NHTK01006123">
    <property type="protein sequence ID" value="PPQ63425.1"/>
    <property type="molecule type" value="Genomic_DNA"/>
</dbReference>
<feature type="compositionally biased region" description="Low complexity" evidence="6">
    <location>
        <begin position="1"/>
        <end position="21"/>
    </location>
</feature>
<dbReference type="InterPro" id="IPR007258">
    <property type="entry name" value="Vps52"/>
</dbReference>
<proteinExistence type="inferred from homology"/>
<evidence type="ECO:0000256" key="2">
    <source>
        <dbReference type="ARBA" id="ARBA00008180"/>
    </source>
</evidence>
<keyword evidence="10" id="KW-1185">Reference proteome</keyword>
<dbReference type="OrthoDB" id="19482at2759"/>
<dbReference type="PANTHER" id="PTHR14190">
    <property type="entry name" value="SUPPRESSOR OF ACTIN MUTATIONS 2/VACUOLAR PROTEIN SORTING 52"/>
    <property type="match status" value="1"/>
</dbReference>
<dbReference type="InterPro" id="IPR048319">
    <property type="entry name" value="Vps52_CC"/>
</dbReference>
<reference evidence="9 10" key="1">
    <citation type="journal article" date="2018" name="Evol. Lett.">
        <title>Horizontal gene cluster transfer increased hallucinogenic mushroom diversity.</title>
        <authorList>
            <person name="Reynolds H.T."/>
            <person name="Vijayakumar V."/>
            <person name="Gluck-Thaler E."/>
            <person name="Korotkin H.B."/>
            <person name="Matheny P.B."/>
            <person name="Slot J.C."/>
        </authorList>
    </citation>
    <scope>NUCLEOTIDE SEQUENCE [LARGE SCALE GENOMIC DNA]</scope>
    <source>
        <strain evidence="9 10">2629</strain>
    </source>
</reference>
<dbReference type="Pfam" id="PF04129">
    <property type="entry name" value="Vps52_CC"/>
    <property type="match status" value="1"/>
</dbReference>
<evidence type="ECO:0000256" key="5">
    <source>
        <dbReference type="ARBA" id="ARBA00023034"/>
    </source>
</evidence>
<keyword evidence="5" id="KW-0333">Golgi apparatus</keyword>
<feature type="compositionally biased region" description="Polar residues" evidence="6">
    <location>
        <begin position="40"/>
        <end position="50"/>
    </location>
</feature>
<dbReference type="Proteomes" id="UP000284842">
    <property type="component" value="Unassembled WGS sequence"/>
</dbReference>
<evidence type="ECO:0000256" key="6">
    <source>
        <dbReference type="SAM" id="MobiDB-lite"/>
    </source>
</evidence>
<evidence type="ECO:0000256" key="3">
    <source>
        <dbReference type="ARBA" id="ARBA00022448"/>
    </source>
</evidence>
<dbReference type="InParanoid" id="A0A409VD45"/>
<dbReference type="InterPro" id="IPR048361">
    <property type="entry name" value="Vps52_C"/>
</dbReference>
<evidence type="ECO:0000313" key="9">
    <source>
        <dbReference type="EMBL" id="PPQ63425.1"/>
    </source>
</evidence>
<evidence type="ECO:0000259" key="8">
    <source>
        <dbReference type="Pfam" id="PF20655"/>
    </source>
</evidence>
<evidence type="ECO:0000259" key="7">
    <source>
        <dbReference type="Pfam" id="PF04129"/>
    </source>
</evidence>
<feature type="compositionally biased region" description="Low complexity" evidence="6">
    <location>
        <begin position="29"/>
        <end position="39"/>
    </location>
</feature>
<name>A0A409VD45_9AGAR</name>
<protein>
    <submittedName>
        <fullName evidence="9">Uncharacterized protein</fullName>
    </submittedName>
</protein>
<feature type="domain" description="Vps52 coiled-coil" evidence="7">
    <location>
        <begin position="62"/>
        <end position="209"/>
    </location>
</feature>
<dbReference type="FunCoup" id="A0A409VD45">
    <property type="interactions" value="433"/>
</dbReference>
<organism evidence="9 10">
    <name type="scientific">Panaeolus cyanescens</name>
    <dbReference type="NCBI Taxonomy" id="181874"/>
    <lineage>
        <taxon>Eukaryota</taxon>
        <taxon>Fungi</taxon>
        <taxon>Dikarya</taxon>
        <taxon>Basidiomycota</taxon>
        <taxon>Agaricomycotina</taxon>
        <taxon>Agaricomycetes</taxon>
        <taxon>Agaricomycetidae</taxon>
        <taxon>Agaricales</taxon>
        <taxon>Agaricineae</taxon>
        <taxon>Galeropsidaceae</taxon>
        <taxon>Panaeolus</taxon>
    </lineage>
</organism>
<evidence type="ECO:0000256" key="1">
    <source>
        <dbReference type="ARBA" id="ARBA00004601"/>
    </source>
</evidence>
<comment type="caution">
    <text evidence="9">The sequence shown here is derived from an EMBL/GenBank/DDBJ whole genome shotgun (WGS) entry which is preliminary data.</text>
</comment>
<keyword evidence="3" id="KW-0813">Transport</keyword>
<accession>A0A409VD45</accession>
<dbReference type="GO" id="GO:0005829">
    <property type="term" value="C:cytosol"/>
    <property type="evidence" value="ECO:0007669"/>
    <property type="project" value="GOC"/>
</dbReference>
<evidence type="ECO:0000256" key="4">
    <source>
        <dbReference type="ARBA" id="ARBA00022927"/>
    </source>
</evidence>
<dbReference type="GO" id="GO:0015031">
    <property type="term" value="P:protein transport"/>
    <property type="evidence" value="ECO:0007669"/>
    <property type="project" value="UniProtKB-KW"/>
</dbReference>
<dbReference type="GO" id="GO:0006896">
    <property type="term" value="P:Golgi to vacuole transport"/>
    <property type="evidence" value="ECO:0007669"/>
    <property type="project" value="TreeGrafter"/>
</dbReference>
<dbReference type="AlphaFoldDB" id="A0A409VD45"/>
<comment type="subcellular location">
    <subcellularLocation>
        <location evidence="1">Golgi apparatus</location>
        <location evidence="1">trans-Golgi network</location>
    </subcellularLocation>
</comment>
<dbReference type="PANTHER" id="PTHR14190:SF7">
    <property type="entry name" value="VACUOLAR PROTEIN SORTING-ASSOCIATED PROTEIN 52 HOMOLOG"/>
    <property type="match status" value="1"/>
</dbReference>
<dbReference type="GO" id="GO:0042147">
    <property type="term" value="P:retrograde transport, endosome to Golgi"/>
    <property type="evidence" value="ECO:0007669"/>
    <property type="project" value="TreeGrafter"/>
</dbReference>